<evidence type="ECO:0000256" key="3">
    <source>
        <dbReference type="ARBA" id="ARBA00022723"/>
    </source>
</evidence>
<dbReference type="PANTHER" id="PTHR42953">
    <property type="entry name" value="HIGH-AFFINITY ZINC UPTAKE SYSTEM PROTEIN ZNUA-RELATED"/>
    <property type="match status" value="1"/>
</dbReference>
<feature type="signal peptide" evidence="5">
    <location>
        <begin position="1"/>
        <end position="42"/>
    </location>
</feature>
<name>A0ABS9TZ51_9MICC</name>
<evidence type="ECO:0000256" key="4">
    <source>
        <dbReference type="ARBA" id="ARBA00022729"/>
    </source>
</evidence>
<dbReference type="EMBL" id="JAKZBV010000001">
    <property type="protein sequence ID" value="MCH6469717.1"/>
    <property type="molecule type" value="Genomic_DNA"/>
</dbReference>
<dbReference type="Gene3D" id="3.40.50.1980">
    <property type="entry name" value="Nitrogenase molybdenum iron protein domain"/>
    <property type="match status" value="2"/>
</dbReference>
<dbReference type="SUPFAM" id="SSF53807">
    <property type="entry name" value="Helical backbone' metal receptor"/>
    <property type="match status" value="1"/>
</dbReference>
<dbReference type="RefSeq" id="WP_241053144.1">
    <property type="nucleotide sequence ID" value="NZ_JAKZBV010000001.1"/>
</dbReference>
<dbReference type="Pfam" id="PF01297">
    <property type="entry name" value="ZnuA"/>
    <property type="match status" value="1"/>
</dbReference>
<evidence type="ECO:0000256" key="2">
    <source>
        <dbReference type="ARBA" id="ARBA00022448"/>
    </source>
</evidence>
<dbReference type="PRINTS" id="PR00691">
    <property type="entry name" value="ADHESINB"/>
</dbReference>
<keyword evidence="2" id="KW-0813">Transport</keyword>
<sequence>MRLSFRRVAQRPPSPTVAARRVLTASLAVAGTLALAACSSQAGSGSGSSQSGTGQINVVASTNVYGDIAKSIGGDKVNVTSIISKASQDPHSYEATTQDRLAVSKAKLAIVNGGGYDDFMTRLTGDAKLTGDSVLNAVDASGLRTGADASAGAEFNEHIWYSQDAMQKVAQAIADRLGKLDPADAPTFTQRAAQWDSKLGGITSKLAAIKAAHSGEGVAVTEPVPLYMLEAAGLENKTPESFSSAVEAGNDVPPAALKEMQDLLSSHGVALLAFNPQTESPQTEALKKFSQDAKVPVADFLETMPEGSDYITWMAQNADEIATALGAARS</sequence>
<keyword evidence="7" id="KW-1185">Reference proteome</keyword>
<comment type="caution">
    <text evidence="6">The sequence shown here is derived from an EMBL/GenBank/DDBJ whole genome shotgun (WGS) entry which is preliminary data.</text>
</comment>
<evidence type="ECO:0000313" key="6">
    <source>
        <dbReference type="EMBL" id="MCH6469717.1"/>
    </source>
</evidence>
<evidence type="ECO:0000313" key="7">
    <source>
        <dbReference type="Proteomes" id="UP001202922"/>
    </source>
</evidence>
<reference evidence="6 7" key="1">
    <citation type="submission" date="2022-03" db="EMBL/GenBank/DDBJ databases">
        <title>Sinomonas sp. isolated from a soil.</title>
        <authorList>
            <person name="Han J."/>
            <person name="Kim D.-U."/>
        </authorList>
    </citation>
    <scope>NUCLEOTIDE SEQUENCE [LARGE SCALE GENOMIC DNA]</scope>
    <source>
        <strain evidence="6 7">5-5</strain>
    </source>
</reference>
<evidence type="ECO:0000256" key="5">
    <source>
        <dbReference type="SAM" id="SignalP"/>
    </source>
</evidence>
<keyword evidence="3" id="KW-0479">Metal-binding</keyword>
<accession>A0ABS9TZ51</accession>
<evidence type="ECO:0000256" key="1">
    <source>
        <dbReference type="ARBA" id="ARBA00004196"/>
    </source>
</evidence>
<proteinExistence type="predicted"/>
<dbReference type="InterPro" id="IPR006129">
    <property type="entry name" value="AdhesinB"/>
</dbReference>
<dbReference type="Proteomes" id="UP001202922">
    <property type="component" value="Unassembled WGS sequence"/>
</dbReference>
<keyword evidence="4 5" id="KW-0732">Signal</keyword>
<dbReference type="PANTHER" id="PTHR42953:SF1">
    <property type="entry name" value="METAL-BINDING PROTEIN HI_0362-RELATED"/>
    <property type="match status" value="1"/>
</dbReference>
<gene>
    <name evidence="6" type="ORF">L0M17_06915</name>
</gene>
<organism evidence="6 7">
    <name type="scientific">Sinomonas terrae</name>
    <dbReference type="NCBI Taxonomy" id="2908838"/>
    <lineage>
        <taxon>Bacteria</taxon>
        <taxon>Bacillati</taxon>
        <taxon>Actinomycetota</taxon>
        <taxon>Actinomycetes</taxon>
        <taxon>Micrococcales</taxon>
        <taxon>Micrococcaceae</taxon>
        <taxon>Sinomonas</taxon>
    </lineage>
</organism>
<feature type="chain" id="PRO_5046269810" evidence="5">
    <location>
        <begin position="43"/>
        <end position="330"/>
    </location>
</feature>
<dbReference type="InterPro" id="IPR006127">
    <property type="entry name" value="ZnuA-like"/>
</dbReference>
<protein>
    <submittedName>
        <fullName evidence="6">Zinc ABC transporter substrate-binding protein</fullName>
    </submittedName>
</protein>
<comment type="subcellular location">
    <subcellularLocation>
        <location evidence="1">Cell envelope</location>
    </subcellularLocation>
</comment>
<dbReference type="InterPro" id="IPR050492">
    <property type="entry name" value="Bact_metal-bind_prot9"/>
</dbReference>